<dbReference type="PANTHER" id="PTHR33116:SF70">
    <property type="entry name" value="NON-LTR RETROELEMENT REVERSE TRANSCRIPTASE-LIKE PROTEIN"/>
    <property type="match status" value="1"/>
</dbReference>
<dbReference type="Gene3D" id="3.30.420.10">
    <property type="entry name" value="Ribonuclease H-like superfamily/Ribonuclease H"/>
    <property type="match status" value="1"/>
</dbReference>
<proteinExistence type="predicted"/>
<dbReference type="CDD" id="cd06222">
    <property type="entry name" value="RNase_H_like"/>
    <property type="match status" value="1"/>
</dbReference>
<dbReference type="GO" id="GO:0003676">
    <property type="term" value="F:nucleic acid binding"/>
    <property type="evidence" value="ECO:0007669"/>
    <property type="project" value="InterPro"/>
</dbReference>
<reference evidence="2" key="1">
    <citation type="submission" date="2018-02" db="EMBL/GenBank/DDBJ databases">
        <authorList>
            <person name="Cohen D.B."/>
            <person name="Kent A.D."/>
        </authorList>
    </citation>
    <scope>NUCLEOTIDE SEQUENCE</scope>
</reference>
<accession>A0A2N9IX87</accession>
<dbReference type="Pfam" id="PF13966">
    <property type="entry name" value="zf-RVT"/>
    <property type="match status" value="1"/>
</dbReference>
<dbReference type="AlphaFoldDB" id="A0A2N9IX87"/>
<dbReference type="EMBL" id="OIVN01006245">
    <property type="protein sequence ID" value="SPD28773.1"/>
    <property type="molecule type" value="Genomic_DNA"/>
</dbReference>
<organism evidence="2">
    <name type="scientific">Fagus sylvatica</name>
    <name type="common">Beechnut</name>
    <dbReference type="NCBI Taxonomy" id="28930"/>
    <lineage>
        <taxon>Eukaryota</taxon>
        <taxon>Viridiplantae</taxon>
        <taxon>Streptophyta</taxon>
        <taxon>Embryophyta</taxon>
        <taxon>Tracheophyta</taxon>
        <taxon>Spermatophyta</taxon>
        <taxon>Magnoliopsida</taxon>
        <taxon>eudicotyledons</taxon>
        <taxon>Gunneridae</taxon>
        <taxon>Pentapetalae</taxon>
        <taxon>rosids</taxon>
        <taxon>fabids</taxon>
        <taxon>Fagales</taxon>
        <taxon>Fagaceae</taxon>
        <taxon>Fagus</taxon>
    </lineage>
</organism>
<dbReference type="Pfam" id="PF00078">
    <property type="entry name" value="RVT_1"/>
    <property type="match status" value="1"/>
</dbReference>
<name>A0A2N9IX87_FAGSY</name>
<dbReference type="InterPro" id="IPR026960">
    <property type="entry name" value="RVT-Znf"/>
</dbReference>
<dbReference type="GO" id="GO:0004523">
    <property type="term" value="F:RNA-DNA hybrid ribonuclease activity"/>
    <property type="evidence" value="ECO:0007669"/>
    <property type="project" value="InterPro"/>
</dbReference>
<sequence length="676" mass="75808">MVGVWRSLVPLDPLSPYLFILCMEYLSLRIFEACENKTWKPIKASRSGPSFSHLFFADDLLLFADSSETCCRTITAVLDDFCSCSGQKINLSKSKVLFSPNVQPDVVSRLCRILGVSSTQDIGRYLGFPLRSNGRNTTDFNFIVEKVQAKLTSWKSKLLSPAGRVVLIQSVTSSLPAYYMQNTALPSSICNDLDRLNRNFLWGSTSESKKMHLVGSTMKRNLGGIRTLTAKYCPNGITFVPLPVHGGGSSNWRGLKLAHEVFRNGLRWVVNNGQHVSFWNDKWVGDHTLREMIHGPLSVEESNFRIYDLIEGTSFWDFSKLSIVLPPPICAQIKSHYLCTLSHLEDCIVWDTVDGSFSLRKAYQLASKPSYTLDSLSSPTWLWNTLTSPRIQFFLWQCYHDSVPVRSTLAHRGINLNPSCPRCSCPMESLSHVLRDCSDSKSFWNDIMPPQCSLNSFNLPFIDWLRANCTSSVIHPSSHIKWQTVFSFGLWNLWLRRNQVIFKPGTSFSNTPTSTLSFASEFFCLWGNGKNPKNSHSITIKWLLPPSGWAKLNTDGASSGNPGIAGGGGVLRDCRGAWVRGFSRHIDYASSVQAELRALLDGLLMTVELNIPYLEIEMDSLLAVDLILAVHPANVFFRSIAYDCRCLLEKFEGVSIKHIYREANVCADLLAKVGCD</sequence>
<dbReference type="InterPro" id="IPR002156">
    <property type="entry name" value="RNaseH_domain"/>
</dbReference>
<dbReference type="InterPro" id="IPR012337">
    <property type="entry name" value="RNaseH-like_sf"/>
</dbReference>
<gene>
    <name evidence="2" type="ORF">FSB_LOCUS56655</name>
</gene>
<dbReference type="InterPro" id="IPR000477">
    <property type="entry name" value="RT_dom"/>
</dbReference>
<feature type="domain" description="RNase H type-1" evidence="1">
    <location>
        <begin position="546"/>
        <end position="676"/>
    </location>
</feature>
<protein>
    <recommendedName>
        <fullName evidence="1">RNase H type-1 domain-containing protein</fullName>
    </recommendedName>
</protein>
<dbReference type="SUPFAM" id="SSF53098">
    <property type="entry name" value="Ribonuclease H-like"/>
    <property type="match status" value="1"/>
</dbReference>
<dbReference type="InterPro" id="IPR044730">
    <property type="entry name" value="RNase_H-like_dom_plant"/>
</dbReference>
<evidence type="ECO:0000259" key="1">
    <source>
        <dbReference type="PROSITE" id="PS50879"/>
    </source>
</evidence>
<evidence type="ECO:0000313" key="2">
    <source>
        <dbReference type="EMBL" id="SPD28773.1"/>
    </source>
</evidence>
<dbReference type="PROSITE" id="PS50879">
    <property type="entry name" value="RNASE_H_1"/>
    <property type="match status" value="1"/>
</dbReference>
<dbReference type="PANTHER" id="PTHR33116">
    <property type="entry name" value="REVERSE TRANSCRIPTASE ZINC-BINDING DOMAIN-CONTAINING PROTEIN-RELATED-RELATED"/>
    <property type="match status" value="1"/>
</dbReference>
<dbReference type="InterPro" id="IPR036397">
    <property type="entry name" value="RNaseH_sf"/>
</dbReference>
<dbReference type="Pfam" id="PF13456">
    <property type="entry name" value="RVT_3"/>
    <property type="match status" value="1"/>
</dbReference>